<reference evidence="1 2" key="1">
    <citation type="journal article" date="2024" name="BMC Genomics">
        <title>De novo assembly and annotation of Popillia japonica's genome with initial clues to its potential as an invasive pest.</title>
        <authorList>
            <person name="Cucini C."/>
            <person name="Boschi S."/>
            <person name="Funari R."/>
            <person name="Cardaioli E."/>
            <person name="Iannotti N."/>
            <person name="Marturano G."/>
            <person name="Paoli F."/>
            <person name="Bruttini M."/>
            <person name="Carapelli A."/>
            <person name="Frati F."/>
            <person name="Nardi F."/>
        </authorList>
    </citation>
    <scope>NUCLEOTIDE SEQUENCE [LARGE SCALE GENOMIC DNA]</scope>
    <source>
        <strain evidence="1">DMR45628</strain>
    </source>
</reference>
<protein>
    <recommendedName>
        <fullName evidence="3">Endonuclease/exonuclease/phosphatase domain-containing protein</fullName>
    </recommendedName>
</protein>
<accession>A0AAW1LDR5</accession>
<evidence type="ECO:0000313" key="1">
    <source>
        <dbReference type="EMBL" id="KAK9732399.1"/>
    </source>
</evidence>
<comment type="caution">
    <text evidence="1">The sequence shown here is derived from an EMBL/GenBank/DDBJ whole genome shotgun (WGS) entry which is preliminary data.</text>
</comment>
<evidence type="ECO:0000313" key="2">
    <source>
        <dbReference type="Proteomes" id="UP001458880"/>
    </source>
</evidence>
<keyword evidence="2" id="KW-1185">Reference proteome</keyword>
<name>A0AAW1LDR5_POPJA</name>
<proteinExistence type="predicted"/>
<sequence>MAIRYQSEPFFRTHYEELTPDLTLERLNANSRNNSTRISGDEFGIFYQNVQCLTTSLASLTIELNLLPHCKVVFVTEHWLVEERIKLTVIPGFRLLASYCRRNSIHGGSAIYLKDDCQGTPSPLGIDVATEGSFEYCATDVFHSGRHLLLLCIYRSPNSDLNDFFTKFDYLLNLISQNRIIALIAGDFNIDLMSGNNNSNKFVNILESYGAYTTFREPTRISKTTQTCLDNIIIINNSKNSNFSINSTTTIATGYSDHMALLLAIIFKTNHTSYSTIIPKKVRLINETTINKFISLMSHESWSDVYNERYNVDEKFSIFLNIFTRYFNSCFPLKSVSRNASNPTIPNHLIRLKNTVSALQIISNHSNEYRDTYLYYKKMYDSEFNSFQQRCNDKYLLNSNNKSRSVWRIINKNGS</sequence>
<dbReference type="Proteomes" id="UP001458880">
    <property type="component" value="Unassembled WGS sequence"/>
</dbReference>
<dbReference type="AlphaFoldDB" id="A0AAW1LDR5"/>
<organism evidence="1 2">
    <name type="scientific">Popillia japonica</name>
    <name type="common">Japanese beetle</name>
    <dbReference type="NCBI Taxonomy" id="7064"/>
    <lineage>
        <taxon>Eukaryota</taxon>
        <taxon>Metazoa</taxon>
        <taxon>Ecdysozoa</taxon>
        <taxon>Arthropoda</taxon>
        <taxon>Hexapoda</taxon>
        <taxon>Insecta</taxon>
        <taxon>Pterygota</taxon>
        <taxon>Neoptera</taxon>
        <taxon>Endopterygota</taxon>
        <taxon>Coleoptera</taxon>
        <taxon>Polyphaga</taxon>
        <taxon>Scarabaeiformia</taxon>
        <taxon>Scarabaeidae</taxon>
        <taxon>Rutelinae</taxon>
        <taxon>Popillia</taxon>
    </lineage>
</organism>
<dbReference type="PANTHER" id="PTHR33776">
    <property type="entry name" value="ENDO/EXONUCLEASE/PHOSPHATASE DOMAIN-CONTAINING PROTEIN"/>
    <property type="match status" value="1"/>
</dbReference>
<dbReference type="PANTHER" id="PTHR33776:SF4">
    <property type="entry name" value="ENDONUCLEASE_EXONUCLEASE_PHOSPHATASE DOMAIN-CONTAINING PROTEIN"/>
    <property type="match status" value="1"/>
</dbReference>
<dbReference type="Gene3D" id="3.60.10.10">
    <property type="entry name" value="Endonuclease/exonuclease/phosphatase"/>
    <property type="match status" value="1"/>
</dbReference>
<dbReference type="InterPro" id="IPR036691">
    <property type="entry name" value="Endo/exonu/phosph_ase_sf"/>
</dbReference>
<dbReference type="EMBL" id="JASPKY010000119">
    <property type="protein sequence ID" value="KAK9732399.1"/>
    <property type="molecule type" value="Genomic_DNA"/>
</dbReference>
<evidence type="ECO:0008006" key="3">
    <source>
        <dbReference type="Google" id="ProtNLM"/>
    </source>
</evidence>
<dbReference type="SUPFAM" id="SSF56219">
    <property type="entry name" value="DNase I-like"/>
    <property type="match status" value="1"/>
</dbReference>
<gene>
    <name evidence="1" type="ORF">QE152_g12815</name>
</gene>